<keyword evidence="6 11" id="KW-0479">Metal-binding</keyword>
<evidence type="ECO:0000256" key="3">
    <source>
        <dbReference type="ARBA" id="ARBA00008268"/>
    </source>
</evidence>
<keyword evidence="7" id="KW-0677">Repeat</keyword>
<protein>
    <recommendedName>
        <fullName evidence="4">Testin</fullName>
    </recommendedName>
</protein>
<evidence type="ECO:0000256" key="7">
    <source>
        <dbReference type="ARBA" id="ARBA00022737"/>
    </source>
</evidence>
<accession>A0A498MJX4</accession>
<sequence length="1014" mass="110721">MTPLDQKGDVIKAEVCGAVFASRLRRYFEQHSRIRVEKWYHLVDSQTVLGAIQRESYGYKTFFANRIGEIQGVTKAQEWWWIPGLQNIADVITRGASPQNLDENSEWQNGPSFLSLPVDEWPIKSAKDLAGTARESIKELQKKAFAAALTRSEAKQKEPTGESEQTGYLNQVQAEPRRPPAGLAVRNLCDLKRFSDLSRLVKTIAWVWRAAKKFLGKNRTLNNPKWEAVCSTGTISVRERGDALRDIFLAAQEGITLPNTTRDRLVVYKDQHSGLLVCGGRVQVFEDDQVGVPILPYDAWVSTLLARESHKESHGGLADTVLPMRRKAWVIRGRRIAQKVINNCVQCRKNRAKKCQQVMGDLPPERTQPTAPFEFTTVDLFGPYHVKDDVKKRTSLKVWGVVFCCMSSRAIHTELVNTQSTEGFLMAFQRFAAIRGYPKKIYSDPGTNFIGARPVLQELYKFLERVDKSALEETAAKNGTEWIWKIHPADSPHRNGAAEAAVRIVKKALQNCGGESALTYSKFQTALQIAANLANERPIDARAQSREDCIQKICRNCKCGVEDHDVQLETEENKKVGKLFEDTKYTGLIAKLKRDGVPSYKGNQVVICIPTATVSTASPVPAASFIPGSSQTFTPSGQSPYSPPSAAAAASGAAVQFPAPPAAGPTAVPGTGSSAAPGSGRTAASGPGHSVVSSAAIPAKGSVAATTVVPTPTPVPAKTDVVKSVTYEWAPPGINQSLALRYMELLPPERRPIAGTAGADYRKKQMAKQLPDHDQDPERCHELSPGEVKQMQQYVRKYKDEALGIGDITLPEEMGQQAGMAGEKGPQGKPGAGTTGAPGDKGDAIATVGKVGAPGAAGTSPAGPVGNYLNSSPDLCPQSCHRCQLPMKKGEPAVYAERAGYDKLWHPACFVCCTCTELLVDMIYFWKKGQLYCGRHYGDSEKPRCAGCDECCAACQNPIEPEAQRVSYGEHHWHAEPQCFQCSCCSKCLMGQRFMAMQGMLLCSMECKKKIMAS</sequence>
<evidence type="ECO:0000259" key="14">
    <source>
        <dbReference type="PROSITE" id="PS50994"/>
    </source>
</evidence>
<dbReference type="PROSITE" id="PS00478">
    <property type="entry name" value="LIM_DOMAIN_1"/>
    <property type="match status" value="1"/>
</dbReference>
<dbReference type="STRING" id="84645.A0A498MJX4"/>
<feature type="domain" description="PET" evidence="15">
    <location>
        <begin position="708"/>
        <end position="815"/>
    </location>
</feature>
<evidence type="ECO:0000259" key="13">
    <source>
        <dbReference type="PROSITE" id="PS50023"/>
    </source>
</evidence>
<dbReference type="GO" id="GO:0008270">
    <property type="term" value="F:zinc ion binding"/>
    <property type="evidence" value="ECO:0007669"/>
    <property type="project" value="InterPro"/>
</dbReference>
<dbReference type="GO" id="GO:0015074">
    <property type="term" value="P:DNA integration"/>
    <property type="evidence" value="ECO:0007669"/>
    <property type="project" value="InterPro"/>
</dbReference>
<dbReference type="GO" id="GO:0005925">
    <property type="term" value="C:focal adhesion"/>
    <property type="evidence" value="ECO:0007669"/>
    <property type="project" value="UniProtKB-SubCell"/>
</dbReference>
<comment type="subcellular location">
    <subcellularLocation>
        <location evidence="1">Cell junction</location>
        <location evidence="1">Focal adhesion</location>
    </subcellularLocation>
    <subcellularLocation>
        <location evidence="2">Cytoplasm</location>
    </subcellularLocation>
</comment>
<dbReference type="Gene3D" id="3.30.420.10">
    <property type="entry name" value="Ribonuclease H-like superfamily/Ribonuclease H"/>
    <property type="match status" value="1"/>
</dbReference>
<feature type="region of interest" description="Disordered" evidence="12">
    <location>
        <begin position="151"/>
        <end position="173"/>
    </location>
</feature>
<dbReference type="CDD" id="cd09829">
    <property type="entry name" value="PET_testin"/>
    <property type="match status" value="1"/>
</dbReference>
<dbReference type="Pfam" id="PF00412">
    <property type="entry name" value="LIM"/>
    <property type="match status" value="2"/>
</dbReference>
<dbReference type="SMART" id="SM00132">
    <property type="entry name" value="LIM"/>
    <property type="match status" value="2"/>
</dbReference>
<feature type="domain" description="LIM zinc-binding" evidence="13">
    <location>
        <begin position="878"/>
        <end position="943"/>
    </location>
</feature>
<evidence type="ECO:0000256" key="6">
    <source>
        <dbReference type="ARBA" id="ARBA00022723"/>
    </source>
</evidence>
<feature type="region of interest" description="Disordered" evidence="12">
    <location>
        <begin position="816"/>
        <end position="840"/>
    </location>
</feature>
<evidence type="ECO:0000256" key="10">
    <source>
        <dbReference type="ARBA" id="ARBA00023038"/>
    </source>
</evidence>
<keyword evidence="10 11" id="KW-0440">LIM domain</keyword>
<keyword evidence="9" id="KW-0965">Cell junction</keyword>
<dbReference type="InterPro" id="IPR034960">
    <property type="entry name" value="LIM3_Testin"/>
</dbReference>
<dbReference type="PROSITE" id="PS51303">
    <property type="entry name" value="PET"/>
    <property type="match status" value="1"/>
</dbReference>
<dbReference type="EMBL" id="QBIY01012685">
    <property type="protein sequence ID" value="RXN19136.1"/>
    <property type="molecule type" value="Genomic_DNA"/>
</dbReference>
<evidence type="ECO:0000256" key="12">
    <source>
        <dbReference type="SAM" id="MobiDB-lite"/>
    </source>
</evidence>
<dbReference type="CDD" id="cd09413">
    <property type="entry name" value="LIM1_Testin"/>
    <property type="match status" value="1"/>
</dbReference>
<evidence type="ECO:0000256" key="9">
    <source>
        <dbReference type="ARBA" id="ARBA00022949"/>
    </source>
</evidence>
<keyword evidence="8 11" id="KW-0862">Zinc</keyword>
<keyword evidence="17" id="KW-1185">Reference proteome</keyword>
<evidence type="ECO:0000259" key="15">
    <source>
        <dbReference type="PROSITE" id="PS51303"/>
    </source>
</evidence>
<dbReference type="PROSITE" id="PS50023">
    <property type="entry name" value="LIM_DOMAIN_2"/>
    <property type="match status" value="2"/>
</dbReference>
<dbReference type="SUPFAM" id="SSF57716">
    <property type="entry name" value="Glucocorticoid receptor-like (DNA-binding domain)"/>
    <property type="match status" value="1"/>
</dbReference>
<name>A0A498MJX4_LABRO</name>
<reference evidence="16 17" key="1">
    <citation type="submission" date="2018-03" db="EMBL/GenBank/DDBJ databases">
        <title>Draft genome sequence of Rohu Carp (Labeo rohita).</title>
        <authorList>
            <person name="Das P."/>
            <person name="Kushwaha B."/>
            <person name="Joshi C.G."/>
            <person name="Kumar D."/>
            <person name="Nagpure N.S."/>
            <person name="Sahoo L."/>
            <person name="Das S.P."/>
            <person name="Bit A."/>
            <person name="Patnaik S."/>
            <person name="Meher P.K."/>
            <person name="Jayasankar P."/>
            <person name="Koringa P.G."/>
            <person name="Patel N.V."/>
            <person name="Hinsu A.T."/>
            <person name="Kumar R."/>
            <person name="Pandey M."/>
            <person name="Agarwal S."/>
            <person name="Srivastava S."/>
            <person name="Singh M."/>
            <person name="Iquebal M.A."/>
            <person name="Jaiswal S."/>
            <person name="Angadi U.B."/>
            <person name="Kumar N."/>
            <person name="Raza M."/>
            <person name="Shah T.M."/>
            <person name="Rai A."/>
            <person name="Jena J.K."/>
        </authorList>
    </citation>
    <scope>NUCLEOTIDE SEQUENCE [LARGE SCALE GENOMIC DNA]</scope>
    <source>
        <strain evidence="16">DASCIFA01</strain>
        <tissue evidence="16">Testis</tissue>
    </source>
</reference>
<evidence type="ECO:0000313" key="16">
    <source>
        <dbReference type="EMBL" id="RXN19136.1"/>
    </source>
</evidence>
<feature type="domain" description="Integrase catalytic" evidence="14">
    <location>
        <begin position="368"/>
        <end position="557"/>
    </location>
</feature>
<evidence type="ECO:0000256" key="8">
    <source>
        <dbReference type="ARBA" id="ARBA00022833"/>
    </source>
</evidence>
<dbReference type="InterPro" id="IPR001781">
    <property type="entry name" value="Znf_LIM"/>
</dbReference>
<dbReference type="PANTHER" id="PTHR24211">
    <property type="entry name" value="LIM DOMAIN-CONTAINING PROTEIN"/>
    <property type="match status" value="1"/>
</dbReference>
<dbReference type="CDD" id="cd09419">
    <property type="entry name" value="LIM3_Testin"/>
    <property type="match status" value="1"/>
</dbReference>
<dbReference type="AlphaFoldDB" id="A0A498MJX4"/>
<dbReference type="InterPro" id="IPR010442">
    <property type="entry name" value="PET_domain"/>
</dbReference>
<comment type="caution">
    <text evidence="16">The sequence shown here is derived from an EMBL/GenBank/DDBJ whole genome shotgun (WGS) entry which is preliminary data.</text>
</comment>
<keyword evidence="18" id="KW-1267">Proteomics identification</keyword>
<evidence type="ECO:0000256" key="2">
    <source>
        <dbReference type="ARBA" id="ARBA00004496"/>
    </source>
</evidence>
<dbReference type="PROSITE" id="PS50994">
    <property type="entry name" value="INTEGRASE"/>
    <property type="match status" value="1"/>
</dbReference>
<gene>
    <name evidence="16" type="ORF">ROHU_007432</name>
</gene>
<dbReference type="GO" id="GO:0005737">
    <property type="term" value="C:cytoplasm"/>
    <property type="evidence" value="ECO:0007669"/>
    <property type="project" value="UniProtKB-SubCell"/>
</dbReference>
<evidence type="ECO:0000256" key="5">
    <source>
        <dbReference type="ARBA" id="ARBA00022490"/>
    </source>
</evidence>
<dbReference type="Pfam" id="PF06297">
    <property type="entry name" value="PET"/>
    <property type="match status" value="1"/>
</dbReference>
<evidence type="ECO:0007829" key="18">
    <source>
        <dbReference type="PeptideAtlas" id="A0A498MJX4"/>
    </source>
</evidence>
<feature type="domain" description="LIM zinc-binding" evidence="13">
    <location>
        <begin position="950"/>
        <end position="1014"/>
    </location>
</feature>
<dbReference type="GO" id="GO:0003676">
    <property type="term" value="F:nucleic acid binding"/>
    <property type="evidence" value="ECO:0007669"/>
    <property type="project" value="InterPro"/>
</dbReference>
<evidence type="ECO:0000256" key="11">
    <source>
        <dbReference type="PROSITE-ProRule" id="PRU00125"/>
    </source>
</evidence>
<dbReference type="InterPro" id="IPR034958">
    <property type="entry name" value="LIM1_Testin"/>
</dbReference>
<proteinExistence type="evidence at protein level"/>
<dbReference type="InterPro" id="IPR033724">
    <property type="entry name" value="PET_testin"/>
</dbReference>
<dbReference type="InterPro" id="IPR012337">
    <property type="entry name" value="RNaseH-like_sf"/>
</dbReference>
<dbReference type="InterPro" id="IPR047120">
    <property type="entry name" value="Pk/Esn/Tes"/>
</dbReference>
<keyword evidence="5" id="KW-0963">Cytoplasm</keyword>
<dbReference type="Gene3D" id="2.10.110.10">
    <property type="entry name" value="Cysteine Rich Protein"/>
    <property type="match status" value="2"/>
</dbReference>
<dbReference type="Proteomes" id="UP000290572">
    <property type="component" value="Unassembled WGS sequence"/>
</dbReference>
<feature type="compositionally biased region" description="Polar residues" evidence="12">
    <location>
        <begin position="162"/>
        <end position="173"/>
    </location>
</feature>
<dbReference type="PANTHER" id="PTHR24211:SF1">
    <property type="entry name" value="TESTIN"/>
    <property type="match status" value="1"/>
</dbReference>
<dbReference type="InterPro" id="IPR001584">
    <property type="entry name" value="Integrase_cat-core"/>
</dbReference>
<evidence type="ECO:0000256" key="4">
    <source>
        <dbReference type="ARBA" id="ARBA00019588"/>
    </source>
</evidence>
<evidence type="ECO:0000256" key="1">
    <source>
        <dbReference type="ARBA" id="ARBA00004246"/>
    </source>
</evidence>
<feature type="region of interest" description="Disordered" evidence="12">
    <location>
        <begin position="660"/>
        <end position="691"/>
    </location>
</feature>
<feature type="compositionally biased region" description="Low complexity" evidence="12">
    <location>
        <begin position="664"/>
        <end position="688"/>
    </location>
</feature>
<dbReference type="InterPro" id="IPR036397">
    <property type="entry name" value="RNaseH_sf"/>
</dbReference>
<comment type="similarity">
    <text evidence="3">Belongs to the prickle / espinas / testin family.</text>
</comment>
<evidence type="ECO:0000313" key="17">
    <source>
        <dbReference type="Proteomes" id="UP000290572"/>
    </source>
</evidence>
<dbReference type="SUPFAM" id="SSF53098">
    <property type="entry name" value="Ribonuclease H-like"/>
    <property type="match status" value="1"/>
</dbReference>
<organism evidence="16 17">
    <name type="scientific">Labeo rohita</name>
    <name type="common">Indian major carp</name>
    <name type="synonym">Cyprinus rohita</name>
    <dbReference type="NCBI Taxonomy" id="84645"/>
    <lineage>
        <taxon>Eukaryota</taxon>
        <taxon>Metazoa</taxon>
        <taxon>Chordata</taxon>
        <taxon>Craniata</taxon>
        <taxon>Vertebrata</taxon>
        <taxon>Euteleostomi</taxon>
        <taxon>Actinopterygii</taxon>
        <taxon>Neopterygii</taxon>
        <taxon>Teleostei</taxon>
        <taxon>Ostariophysi</taxon>
        <taxon>Cypriniformes</taxon>
        <taxon>Cyprinidae</taxon>
        <taxon>Labeoninae</taxon>
        <taxon>Labeonini</taxon>
        <taxon>Labeo</taxon>
    </lineage>
</organism>